<keyword evidence="1" id="KW-0812">Transmembrane</keyword>
<protein>
    <submittedName>
        <fullName evidence="2">Uncharacterized protein</fullName>
    </submittedName>
</protein>
<keyword evidence="1" id="KW-1133">Transmembrane helix</keyword>
<geneLocation type="plasmid" evidence="2 3">
    <name>psoil36-7</name>
</geneLocation>
<sequence>MKRITAFALFVLVCLFAIYLEYSLSIVRNAYWLCHFMWSLFFPLLFYSWGLKPKQVFELVFWASVGNEFSDALAHGFFQFDHFGADMAGLAIAIGIYLKVAGQGWFFAKKDAK</sequence>
<keyword evidence="3" id="KW-1185">Reference proteome</keyword>
<dbReference type="AlphaFoldDB" id="A0A4P7XLU1"/>
<name>A0A4P7XLU1_9ALTE</name>
<evidence type="ECO:0000313" key="2">
    <source>
        <dbReference type="EMBL" id="QCF28098.1"/>
    </source>
</evidence>
<evidence type="ECO:0000313" key="3">
    <source>
        <dbReference type="Proteomes" id="UP000298049"/>
    </source>
</evidence>
<dbReference type="GeneID" id="40106884"/>
<evidence type="ECO:0000256" key="1">
    <source>
        <dbReference type="SAM" id="Phobius"/>
    </source>
</evidence>
<feature type="transmembrane region" description="Helical" evidence="1">
    <location>
        <begin position="90"/>
        <end position="108"/>
    </location>
</feature>
<dbReference type="Proteomes" id="UP000298049">
    <property type="component" value="Plasmid psoil36-7"/>
</dbReference>
<feature type="transmembrane region" description="Helical" evidence="1">
    <location>
        <begin position="30"/>
        <end position="47"/>
    </location>
</feature>
<reference evidence="2 3" key="1">
    <citation type="submission" date="2018-07" db="EMBL/GenBank/DDBJ databases">
        <title>Marsedoiliclastica nanhaica gen. nov. sp. nov., a novel marine hydrocarbonoclastic bacterium isolated from an in-situ enriched hydrocarbon-degrading consortium in deep-sea sediment.</title>
        <authorList>
            <person name="Dong C."/>
            <person name="Ma T."/>
            <person name="Liu R."/>
            <person name="Shao Z."/>
        </authorList>
    </citation>
    <scope>NUCLEOTIDE SEQUENCE [LARGE SCALE GENOMIC DNA]</scope>
    <source>
        <strain evidence="3">soil36-7</strain>
        <plasmid evidence="2 3">psoil36-7</plasmid>
    </source>
</reference>
<gene>
    <name evidence="2" type="ORF">soil367_18670</name>
</gene>
<keyword evidence="2" id="KW-0614">Plasmid</keyword>
<dbReference type="KEGG" id="hmi:soil367_18670"/>
<keyword evidence="1" id="KW-0472">Membrane</keyword>
<dbReference type="RefSeq" id="WP_136550771.1">
    <property type="nucleotide sequence ID" value="NZ_CP031094.1"/>
</dbReference>
<dbReference type="EMBL" id="CP031094">
    <property type="protein sequence ID" value="QCF28098.1"/>
    <property type="molecule type" value="Genomic_DNA"/>
</dbReference>
<accession>A0A4P7XLU1</accession>
<proteinExistence type="predicted"/>
<organism evidence="2 3">
    <name type="scientific">Hydrocarboniclastica marina</name>
    <dbReference type="NCBI Taxonomy" id="2259620"/>
    <lineage>
        <taxon>Bacteria</taxon>
        <taxon>Pseudomonadati</taxon>
        <taxon>Pseudomonadota</taxon>
        <taxon>Gammaproteobacteria</taxon>
        <taxon>Alteromonadales</taxon>
        <taxon>Alteromonadaceae</taxon>
        <taxon>Hydrocarboniclastica</taxon>
    </lineage>
</organism>